<evidence type="ECO:0000259" key="8">
    <source>
        <dbReference type="PROSITE" id="PS51406"/>
    </source>
</evidence>
<dbReference type="KEGG" id="aten:116308531"/>
<dbReference type="AlphaFoldDB" id="A0A6P8JAT8"/>
<dbReference type="InterPro" id="IPR003609">
    <property type="entry name" value="Pan_app"/>
</dbReference>
<proteinExistence type="predicted"/>
<feature type="compositionally biased region" description="Polar residues" evidence="5">
    <location>
        <begin position="306"/>
        <end position="316"/>
    </location>
</feature>
<name>A0A6P8JAT8_ACTTE</name>
<keyword evidence="4" id="KW-1015">Disulfide bond</keyword>
<evidence type="ECO:0000259" key="7">
    <source>
        <dbReference type="PROSITE" id="PS50948"/>
    </source>
</evidence>
<evidence type="ECO:0000256" key="3">
    <source>
        <dbReference type="ARBA" id="ARBA00022837"/>
    </source>
</evidence>
<evidence type="ECO:0000256" key="4">
    <source>
        <dbReference type="ARBA" id="ARBA00023157"/>
    </source>
</evidence>
<feature type="domain" description="Fibrinogen C-terminal" evidence="8">
    <location>
        <begin position="108"/>
        <end position="160"/>
    </location>
</feature>
<dbReference type="InParanoid" id="A0A6P8JAT8"/>
<dbReference type="Proteomes" id="UP000515163">
    <property type="component" value="Unplaced"/>
</dbReference>
<dbReference type="OrthoDB" id="10276337at2759"/>
<keyword evidence="2" id="KW-0430">Lectin</keyword>
<evidence type="ECO:0000313" key="9">
    <source>
        <dbReference type="Proteomes" id="UP000515163"/>
    </source>
</evidence>
<organism evidence="9 10">
    <name type="scientific">Actinia tenebrosa</name>
    <name type="common">Australian red waratah sea anemone</name>
    <dbReference type="NCBI Taxonomy" id="6105"/>
    <lineage>
        <taxon>Eukaryota</taxon>
        <taxon>Metazoa</taxon>
        <taxon>Cnidaria</taxon>
        <taxon>Anthozoa</taxon>
        <taxon>Hexacorallia</taxon>
        <taxon>Actiniaria</taxon>
        <taxon>Actiniidae</taxon>
        <taxon>Actinia</taxon>
    </lineage>
</organism>
<dbReference type="InterPro" id="IPR036056">
    <property type="entry name" value="Fibrinogen-like_C"/>
</dbReference>
<sequence>MNKTSIVLVALVSILKIKVNEASQCVARQSESNVFLYGSLIESFKVDTLSTCTSRCKQNKVCSSINMNLMNMKCDLNYSTKKRLPKNMASQPSMVYMEIRDDNATPGTRQDIPTTSCKKLKADDSLSKSGVYWMKLNEPSSAPFQVFCDMTTDGGGWTLVYSYTFTRYSSFRTPANAVTPIPNWPVNRSPSGSVPQSTKTPLSESSRSAMDFSLWKKIGKEFLIKSNISNWVACVEGTGNFVNWVAGSLTCRVVKAITLPCTTIAPNTLGFGGCGPILKKDDKLQYFFEGRTDLCWPVHDPCGTSPSSSNHKTNVANPGGAVYIR</sequence>
<dbReference type="NCBIfam" id="NF040941">
    <property type="entry name" value="GGGWT_bact"/>
    <property type="match status" value="1"/>
</dbReference>
<dbReference type="PANTHER" id="PTHR16146:SF46">
    <property type="entry name" value="INTELECTIN-1A-RELATED"/>
    <property type="match status" value="1"/>
</dbReference>
<dbReference type="GO" id="GO:0070492">
    <property type="term" value="F:oligosaccharide binding"/>
    <property type="evidence" value="ECO:0007669"/>
    <property type="project" value="TreeGrafter"/>
</dbReference>
<dbReference type="GO" id="GO:0046872">
    <property type="term" value="F:metal ion binding"/>
    <property type="evidence" value="ECO:0007669"/>
    <property type="project" value="UniProtKB-KW"/>
</dbReference>
<dbReference type="Pfam" id="PF00147">
    <property type="entry name" value="Fibrinogen_C"/>
    <property type="match status" value="1"/>
</dbReference>
<keyword evidence="6" id="KW-0732">Signal</keyword>
<keyword evidence="3" id="KW-0106">Calcium</keyword>
<gene>
    <name evidence="10" type="primary">LOC116308531</name>
</gene>
<dbReference type="Gene3D" id="3.90.215.10">
    <property type="entry name" value="Gamma Fibrinogen, chain A, domain 1"/>
    <property type="match status" value="1"/>
</dbReference>
<feature type="chain" id="PRO_5027590979" evidence="6">
    <location>
        <begin position="23"/>
        <end position="325"/>
    </location>
</feature>
<feature type="signal peptide" evidence="6">
    <location>
        <begin position="1"/>
        <end position="22"/>
    </location>
</feature>
<dbReference type="InterPro" id="IPR014716">
    <property type="entry name" value="Fibrinogen_a/b/g_C_1"/>
</dbReference>
<dbReference type="GO" id="GO:0005615">
    <property type="term" value="C:extracellular space"/>
    <property type="evidence" value="ECO:0007669"/>
    <property type="project" value="TreeGrafter"/>
</dbReference>
<dbReference type="PANTHER" id="PTHR16146">
    <property type="entry name" value="INTELECTIN"/>
    <property type="match status" value="1"/>
</dbReference>
<dbReference type="RefSeq" id="XP_031574838.1">
    <property type="nucleotide sequence ID" value="XM_031718978.1"/>
</dbReference>
<protein>
    <submittedName>
        <fullName evidence="10">Uncharacterized protein LOC116308531</fullName>
    </submittedName>
</protein>
<keyword evidence="1" id="KW-0479">Metal-binding</keyword>
<dbReference type="PROSITE" id="PS50948">
    <property type="entry name" value="PAN"/>
    <property type="match status" value="1"/>
</dbReference>
<reference evidence="10" key="1">
    <citation type="submission" date="2025-08" db="UniProtKB">
        <authorList>
            <consortium name="RefSeq"/>
        </authorList>
    </citation>
    <scope>IDENTIFICATION</scope>
    <source>
        <tissue evidence="10">Tentacle</tissue>
    </source>
</reference>
<evidence type="ECO:0000256" key="6">
    <source>
        <dbReference type="SAM" id="SignalP"/>
    </source>
</evidence>
<evidence type="ECO:0000256" key="1">
    <source>
        <dbReference type="ARBA" id="ARBA00022723"/>
    </source>
</evidence>
<evidence type="ECO:0000313" key="10">
    <source>
        <dbReference type="RefSeq" id="XP_031574838.1"/>
    </source>
</evidence>
<evidence type="ECO:0000256" key="2">
    <source>
        <dbReference type="ARBA" id="ARBA00022734"/>
    </source>
</evidence>
<dbReference type="GeneID" id="116308531"/>
<dbReference type="SUPFAM" id="SSF56496">
    <property type="entry name" value="Fibrinogen C-terminal domain-like"/>
    <property type="match status" value="1"/>
</dbReference>
<feature type="region of interest" description="Disordered" evidence="5">
    <location>
        <begin position="306"/>
        <end position="325"/>
    </location>
</feature>
<dbReference type="Pfam" id="PF00024">
    <property type="entry name" value="PAN_1"/>
    <property type="match status" value="1"/>
</dbReference>
<dbReference type="InterPro" id="IPR002181">
    <property type="entry name" value="Fibrinogen_a/b/g_C_dom"/>
</dbReference>
<feature type="domain" description="Apple" evidence="7">
    <location>
        <begin position="25"/>
        <end position="101"/>
    </location>
</feature>
<dbReference type="PROSITE" id="PS51406">
    <property type="entry name" value="FIBRINOGEN_C_2"/>
    <property type="match status" value="1"/>
</dbReference>
<evidence type="ECO:0000256" key="5">
    <source>
        <dbReference type="SAM" id="MobiDB-lite"/>
    </source>
</evidence>
<keyword evidence="9" id="KW-1185">Reference proteome</keyword>
<accession>A0A6P8JAT8</accession>